<dbReference type="FunFam" id="3.30.300.30:FF:000007">
    <property type="entry name" value="4-coumarate--CoA ligase 2"/>
    <property type="match status" value="1"/>
</dbReference>
<dbReference type="InterPro" id="IPR000873">
    <property type="entry name" value="AMP-dep_synth/lig_dom"/>
</dbReference>
<evidence type="ECO:0000256" key="1">
    <source>
        <dbReference type="ARBA" id="ARBA00006432"/>
    </source>
</evidence>
<accession>A0A7S2IGE4</accession>
<dbReference type="InterPro" id="IPR042099">
    <property type="entry name" value="ANL_N_sf"/>
</dbReference>
<sequence>MIRSRAFRHVTSKVRALSFRPSSLSFFSTEAFVDTCDLHIVNSPFPPIADPPYPPVTEFISADWKSNKQSEKVAIIDGTTGQKRTFGDYNSDMTRIAASLRDLGIVEESTVSLFTPNHVDYAPISLAVALCGAKLTPCNPLYTAEELALIMQMSNTEVLIAHASVLDKALAAAKDCKHVRHIITIPEYDDGAVPYGTLSLDSLKDHDEPLRQTVRSVHNSVSSHPFLLPFSSGTTGLPKGVCLSHSNLVANLLQFDEVEGLSFPSDHRLISPLPFFHIYGWLASMMYCAWRGQEVITMSRFDFEGFCKLVEEHKPQRAHIVPPIVLGLAKHPIVDKFDMSSLIMALSAAAPLDPETEKAAVDRIDCEIKQAWGMSELSPVGALNSDYNVKPGSVGQLVSSTYGKILDPETEKSLGPGETGELCVKGPQVMMGYLNDPEKTAACISKDGWLKTGDIGYYDEEGFFFITDRLKELIKVKGFQVAPAELEGLLLQNEHVKDAAVVPIKDEEAGELPRAFVVLKDGEESNEISEEDIAQWVGERVAPHKRLKGGVIFIDEIPKSASGKILRRILRDQCIENSSG</sequence>
<dbReference type="PANTHER" id="PTHR24096">
    <property type="entry name" value="LONG-CHAIN-FATTY-ACID--COA LIGASE"/>
    <property type="match status" value="1"/>
</dbReference>
<dbReference type="PROSITE" id="PS00455">
    <property type="entry name" value="AMP_BINDING"/>
    <property type="match status" value="1"/>
</dbReference>
<feature type="domain" description="AMP-binding enzyme C-terminal" evidence="4">
    <location>
        <begin position="485"/>
        <end position="564"/>
    </location>
</feature>
<evidence type="ECO:0000256" key="2">
    <source>
        <dbReference type="ARBA" id="ARBA00022598"/>
    </source>
</evidence>
<dbReference type="InterPro" id="IPR045851">
    <property type="entry name" value="AMP-bd_C_sf"/>
</dbReference>
<evidence type="ECO:0000259" key="4">
    <source>
        <dbReference type="Pfam" id="PF13193"/>
    </source>
</evidence>
<dbReference type="GO" id="GO:0016405">
    <property type="term" value="F:CoA-ligase activity"/>
    <property type="evidence" value="ECO:0007669"/>
    <property type="project" value="TreeGrafter"/>
</dbReference>
<dbReference type="Gene3D" id="3.40.50.12780">
    <property type="entry name" value="N-terminal domain of ligase-like"/>
    <property type="match status" value="1"/>
</dbReference>
<proteinExistence type="inferred from homology"/>
<gene>
    <name evidence="5" type="ORF">HTAM1171_LOCUS12147</name>
</gene>
<dbReference type="InterPro" id="IPR020845">
    <property type="entry name" value="AMP-binding_CS"/>
</dbReference>
<dbReference type="Pfam" id="PF13193">
    <property type="entry name" value="AMP-binding_C"/>
    <property type="match status" value="1"/>
</dbReference>
<dbReference type="SUPFAM" id="SSF56801">
    <property type="entry name" value="Acetyl-CoA synthetase-like"/>
    <property type="match status" value="1"/>
</dbReference>
<comment type="similarity">
    <text evidence="1">Belongs to the ATP-dependent AMP-binding enzyme family.</text>
</comment>
<keyword evidence="2" id="KW-0436">Ligase</keyword>
<dbReference type="Pfam" id="PF00501">
    <property type="entry name" value="AMP-binding"/>
    <property type="match status" value="1"/>
</dbReference>
<dbReference type="InterPro" id="IPR025110">
    <property type="entry name" value="AMP-bd_C"/>
</dbReference>
<evidence type="ECO:0008006" key="6">
    <source>
        <dbReference type="Google" id="ProtNLM"/>
    </source>
</evidence>
<evidence type="ECO:0000259" key="3">
    <source>
        <dbReference type="Pfam" id="PF00501"/>
    </source>
</evidence>
<protein>
    <recommendedName>
        <fullName evidence="6">4-coumarate--CoA ligase</fullName>
    </recommendedName>
</protein>
<feature type="domain" description="AMP-dependent synthetase/ligase" evidence="3">
    <location>
        <begin position="64"/>
        <end position="434"/>
    </location>
</feature>
<name>A0A7S2IGE4_9STRA</name>
<dbReference type="EMBL" id="HBGV01019548">
    <property type="protein sequence ID" value="CAD9518830.1"/>
    <property type="molecule type" value="Transcribed_RNA"/>
</dbReference>
<dbReference type="AlphaFoldDB" id="A0A7S2IGE4"/>
<dbReference type="Gene3D" id="3.30.300.30">
    <property type="match status" value="1"/>
</dbReference>
<reference evidence="5" key="1">
    <citation type="submission" date="2021-01" db="EMBL/GenBank/DDBJ databases">
        <authorList>
            <person name="Corre E."/>
            <person name="Pelletier E."/>
            <person name="Niang G."/>
            <person name="Scheremetjew M."/>
            <person name="Finn R."/>
            <person name="Kale V."/>
            <person name="Holt S."/>
            <person name="Cochrane G."/>
            <person name="Meng A."/>
            <person name="Brown T."/>
            <person name="Cohen L."/>
        </authorList>
    </citation>
    <scope>NUCLEOTIDE SEQUENCE</scope>
    <source>
        <strain evidence="5">CCMP826</strain>
    </source>
</reference>
<dbReference type="PANTHER" id="PTHR24096:SF149">
    <property type="entry name" value="AMP-BINDING DOMAIN-CONTAINING PROTEIN-RELATED"/>
    <property type="match status" value="1"/>
</dbReference>
<dbReference type="CDD" id="cd05911">
    <property type="entry name" value="Firefly_Luc_like"/>
    <property type="match status" value="1"/>
</dbReference>
<organism evidence="5">
    <name type="scientific">Helicotheca tamesis</name>
    <dbReference type="NCBI Taxonomy" id="374047"/>
    <lineage>
        <taxon>Eukaryota</taxon>
        <taxon>Sar</taxon>
        <taxon>Stramenopiles</taxon>
        <taxon>Ochrophyta</taxon>
        <taxon>Bacillariophyta</taxon>
        <taxon>Mediophyceae</taxon>
        <taxon>Lithodesmiophycidae</taxon>
        <taxon>Lithodesmiales</taxon>
        <taxon>Lithodesmiaceae</taxon>
        <taxon>Helicotheca</taxon>
    </lineage>
</organism>
<evidence type="ECO:0000313" key="5">
    <source>
        <dbReference type="EMBL" id="CAD9518830.1"/>
    </source>
</evidence>